<dbReference type="InterPro" id="IPR031926">
    <property type="entry name" value="TMEM135_N"/>
</dbReference>
<name>A0A8S1HHA9_9PELO</name>
<keyword evidence="3 6" id="KW-0812">Transmembrane</keyword>
<sequence>MENTVEVHSVSAYSVDNLMGNLSKLAHALGMQISTANCYETIHTWEPNCYKATWQATPGAFLFCLKTYFSFYFLATLVSKRGNLKKVDWGRFIRDVLQSSVFLTMNMIFFLMYLCQLRHLLGFFTPISMGFISSCMASFSAILFEKPSRRSALALYLTNLASETLFRQLVNFGYIKPIPHGIFIPFSVGLGLFMYLYSKERLSKSLTNMLSGAIKLNVSKEILDGKKLPDDFHAFLHKLRTDFGRTKNCEHVHSCVSVCTEGFIKKTSLLAWAQLISMLFAAKNFKIPLFVGLLPLIFNASRCSLNRVDGISKTVRNVASGSLAGLSMLVFPNVSIAMYCMWKAIESLYFDLVDRGYLPLVPHGEIILYTITTGYVLWQVIVQPHAIRSGYLNFLGGLVGNRYKIFNRVLIDEFGYHSRVLFDAKLDLDPRYVTINPMLYKHLAGTR</sequence>
<feature type="transmembrane region" description="Helical" evidence="6">
    <location>
        <begin position="182"/>
        <end position="198"/>
    </location>
</feature>
<feature type="transmembrane region" description="Helical" evidence="6">
    <location>
        <begin position="56"/>
        <end position="75"/>
    </location>
</feature>
<evidence type="ECO:0000256" key="1">
    <source>
        <dbReference type="ARBA" id="ARBA00004127"/>
    </source>
</evidence>
<evidence type="ECO:0000256" key="6">
    <source>
        <dbReference type="SAM" id="Phobius"/>
    </source>
</evidence>
<evidence type="ECO:0000259" key="7">
    <source>
        <dbReference type="Pfam" id="PF15982"/>
    </source>
</evidence>
<feature type="transmembrane region" description="Helical" evidence="6">
    <location>
        <begin position="318"/>
        <end position="342"/>
    </location>
</feature>
<accession>A0A8S1HHA9</accession>
<comment type="caution">
    <text evidence="8">The sequence shown here is derived from an EMBL/GenBank/DDBJ whole genome shotgun (WGS) entry which is preliminary data.</text>
</comment>
<evidence type="ECO:0000256" key="3">
    <source>
        <dbReference type="ARBA" id="ARBA00022692"/>
    </source>
</evidence>
<proteinExistence type="inferred from homology"/>
<protein>
    <recommendedName>
        <fullName evidence="7">Transmembrane protein 135 N-terminal domain-containing protein</fullName>
    </recommendedName>
</protein>
<dbReference type="Pfam" id="PF15982">
    <property type="entry name" value="TMEM135_C_rich"/>
    <property type="match status" value="1"/>
</dbReference>
<evidence type="ECO:0000313" key="8">
    <source>
        <dbReference type="EMBL" id="CAD6194362.1"/>
    </source>
</evidence>
<feature type="transmembrane region" description="Helical" evidence="6">
    <location>
        <begin position="96"/>
        <end position="114"/>
    </location>
</feature>
<dbReference type="AlphaFoldDB" id="A0A8S1HHA9"/>
<organism evidence="8 9">
    <name type="scientific">Caenorhabditis auriculariae</name>
    <dbReference type="NCBI Taxonomy" id="2777116"/>
    <lineage>
        <taxon>Eukaryota</taxon>
        <taxon>Metazoa</taxon>
        <taxon>Ecdysozoa</taxon>
        <taxon>Nematoda</taxon>
        <taxon>Chromadorea</taxon>
        <taxon>Rhabditida</taxon>
        <taxon>Rhabditina</taxon>
        <taxon>Rhabditomorpha</taxon>
        <taxon>Rhabditoidea</taxon>
        <taxon>Rhabditidae</taxon>
        <taxon>Peloderinae</taxon>
        <taxon>Caenorhabditis</taxon>
    </lineage>
</organism>
<keyword evidence="9" id="KW-1185">Reference proteome</keyword>
<dbReference type="EMBL" id="CAJGYM010000043">
    <property type="protein sequence ID" value="CAD6194362.1"/>
    <property type="molecule type" value="Genomic_DNA"/>
</dbReference>
<evidence type="ECO:0000256" key="5">
    <source>
        <dbReference type="ARBA" id="ARBA00023136"/>
    </source>
</evidence>
<dbReference type="OrthoDB" id="291792at2759"/>
<evidence type="ECO:0000256" key="4">
    <source>
        <dbReference type="ARBA" id="ARBA00022989"/>
    </source>
</evidence>
<keyword evidence="4 6" id="KW-1133">Transmembrane helix</keyword>
<dbReference type="InterPro" id="IPR026749">
    <property type="entry name" value="Tmem135"/>
</dbReference>
<evidence type="ECO:0000313" key="9">
    <source>
        <dbReference type="Proteomes" id="UP000835052"/>
    </source>
</evidence>
<comment type="subcellular location">
    <subcellularLocation>
        <location evidence="1">Endomembrane system</location>
        <topology evidence="1">Multi-pass membrane protein</topology>
    </subcellularLocation>
</comment>
<comment type="similarity">
    <text evidence="2">Belongs to the TMEM135 family.</text>
</comment>
<dbReference type="PANTHER" id="PTHR12459">
    <property type="entry name" value="TRANSMEMBRANE PROTEIN 135-RELATED"/>
    <property type="match status" value="1"/>
</dbReference>
<evidence type="ECO:0000256" key="2">
    <source>
        <dbReference type="ARBA" id="ARBA00008924"/>
    </source>
</evidence>
<reference evidence="8" key="1">
    <citation type="submission" date="2020-10" db="EMBL/GenBank/DDBJ databases">
        <authorList>
            <person name="Kikuchi T."/>
        </authorList>
    </citation>
    <scope>NUCLEOTIDE SEQUENCE</scope>
    <source>
        <strain evidence="8">NKZ352</strain>
    </source>
</reference>
<dbReference type="Proteomes" id="UP000835052">
    <property type="component" value="Unassembled WGS sequence"/>
</dbReference>
<keyword evidence="5 6" id="KW-0472">Membrane</keyword>
<gene>
    <name evidence="8" type="ORF">CAUJ_LOCUS10281</name>
</gene>
<feature type="transmembrane region" description="Helical" evidence="6">
    <location>
        <begin position="120"/>
        <end position="144"/>
    </location>
</feature>
<dbReference type="GO" id="GO:0012505">
    <property type="term" value="C:endomembrane system"/>
    <property type="evidence" value="ECO:0007669"/>
    <property type="project" value="UniProtKB-SubCell"/>
</dbReference>
<dbReference type="PANTHER" id="PTHR12459:SF15">
    <property type="entry name" value="TRANSMEMBRANE PROTEIN 135"/>
    <property type="match status" value="1"/>
</dbReference>
<feature type="domain" description="Transmembrane protein 135 N-terminal" evidence="7">
    <location>
        <begin position="37"/>
        <end position="168"/>
    </location>
</feature>